<proteinExistence type="predicted"/>
<evidence type="ECO:0000313" key="1">
    <source>
        <dbReference type="EMBL" id="MBX37720.1"/>
    </source>
</evidence>
<name>A0A2P2N5J0_RHIMU</name>
<accession>A0A2P2N5J0</accession>
<reference evidence="1" key="1">
    <citation type="submission" date="2018-02" db="EMBL/GenBank/DDBJ databases">
        <title>Rhizophora mucronata_Transcriptome.</title>
        <authorList>
            <person name="Meera S.P."/>
            <person name="Sreeshan A."/>
            <person name="Augustine A."/>
        </authorList>
    </citation>
    <scope>NUCLEOTIDE SEQUENCE</scope>
    <source>
        <tissue evidence="1">Leaf</tissue>
    </source>
</reference>
<protein>
    <submittedName>
        <fullName evidence="1">Uncharacterized protein</fullName>
    </submittedName>
</protein>
<dbReference type="EMBL" id="GGEC01057236">
    <property type="protein sequence ID" value="MBX37720.1"/>
    <property type="molecule type" value="Transcribed_RNA"/>
</dbReference>
<dbReference type="AlphaFoldDB" id="A0A2P2N5J0"/>
<organism evidence="1">
    <name type="scientific">Rhizophora mucronata</name>
    <name type="common">Asiatic mangrove</name>
    <dbReference type="NCBI Taxonomy" id="61149"/>
    <lineage>
        <taxon>Eukaryota</taxon>
        <taxon>Viridiplantae</taxon>
        <taxon>Streptophyta</taxon>
        <taxon>Embryophyta</taxon>
        <taxon>Tracheophyta</taxon>
        <taxon>Spermatophyta</taxon>
        <taxon>Magnoliopsida</taxon>
        <taxon>eudicotyledons</taxon>
        <taxon>Gunneridae</taxon>
        <taxon>Pentapetalae</taxon>
        <taxon>rosids</taxon>
        <taxon>fabids</taxon>
        <taxon>Malpighiales</taxon>
        <taxon>Rhizophoraceae</taxon>
        <taxon>Rhizophora</taxon>
    </lineage>
</organism>
<sequence length="19" mass="2153">MCESLVLMTLLINMPVVMD</sequence>